<protein>
    <recommendedName>
        <fullName evidence="3">Peptidyl-prolyl cis-trans isomerase</fullName>
    </recommendedName>
</protein>
<reference evidence="1 2" key="1">
    <citation type="submission" date="2020-08" db="EMBL/GenBank/DDBJ databases">
        <title>Genomic Encyclopedia of Type Strains, Phase IV (KMG-IV): sequencing the most valuable type-strain genomes for metagenomic binning, comparative biology and taxonomic classification.</title>
        <authorList>
            <person name="Goeker M."/>
        </authorList>
    </citation>
    <scope>NUCLEOTIDE SEQUENCE [LARGE SCALE GENOMIC DNA]</scope>
    <source>
        <strain evidence="1 2">DSM 24696</strain>
    </source>
</reference>
<dbReference type="RefSeq" id="WP_184662689.1">
    <property type="nucleotide sequence ID" value="NZ_JACHHB010000001.1"/>
</dbReference>
<dbReference type="AlphaFoldDB" id="A0A840QLJ8"/>
<proteinExistence type="predicted"/>
<evidence type="ECO:0000313" key="1">
    <source>
        <dbReference type="EMBL" id="MBB5172220.1"/>
    </source>
</evidence>
<sequence>MEEMIVEITGDTLHTITIDPGVWIFDERKINLETFFQEGHIQTNVDEAQKMAQAWSAGRIEGAYSPSNDNKLYGDKKEMENKSYGMALDVYFDRATPHPDAKNVQIEKKDGTLIDVSIEVARNMIAGFSKNGQALREDGPIHLYYGDGSNINEPITDVKRLIVKHENQ</sequence>
<gene>
    <name evidence="1" type="ORF">HNQ41_000360</name>
</gene>
<dbReference type="EMBL" id="JACHHB010000001">
    <property type="protein sequence ID" value="MBB5172220.1"/>
    <property type="molecule type" value="Genomic_DNA"/>
</dbReference>
<accession>A0A840QLJ8</accession>
<name>A0A840QLJ8_9BACI</name>
<evidence type="ECO:0000313" key="2">
    <source>
        <dbReference type="Proteomes" id="UP000551878"/>
    </source>
</evidence>
<organism evidence="1 2">
    <name type="scientific">Texcoconibacillus texcoconensis</name>
    <dbReference type="NCBI Taxonomy" id="1095777"/>
    <lineage>
        <taxon>Bacteria</taxon>
        <taxon>Bacillati</taxon>
        <taxon>Bacillota</taxon>
        <taxon>Bacilli</taxon>
        <taxon>Bacillales</taxon>
        <taxon>Bacillaceae</taxon>
        <taxon>Texcoconibacillus</taxon>
    </lineage>
</organism>
<dbReference type="Proteomes" id="UP000551878">
    <property type="component" value="Unassembled WGS sequence"/>
</dbReference>
<comment type="caution">
    <text evidence="1">The sequence shown here is derived from an EMBL/GenBank/DDBJ whole genome shotgun (WGS) entry which is preliminary data.</text>
</comment>
<evidence type="ECO:0008006" key="3">
    <source>
        <dbReference type="Google" id="ProtNLM"/>
    </source>
</evidence>
<keyword evidence="2" id="KW-1185">Reference proteome</keyword>